<accession>A0A0J8VPC2</accession>
<reference evidence="2 3" key="1">
    <citation type="submission" date="2015-06" db="EMBL/GenBank/DDBJ databases">
        <title>Genome sequencing of Cronobacter sp. strain DJ34 isolated from petroleum contaminated sludge of Duliajan Oil Fields, Assam, India.</title>
        <authorList>
            <person name="Pal S."/>
            <person name="Banerjee T.D."/>
            <person name="Roy A."/>
            <person name="Sar P."/>
            <person name="Kazy S.K."/>
        </authorList>
    </citation>
    <scope>NUCLEOTIDE SEQUENCE [LARGE SCALE GENOMIC DNA]</scope>
    <source>
        <strain evidence="2 3">DJ34</strain>
    </source>
</reference>
<dbReference type="PANTHER" id="PTHR15852">
    <property type="entry name" value="PLASTID TRANSCRIPTIONALLY ACTIVE PROTEIN"/>
    <property type="match status" value="1"/>
</dbReference>
<keyword evidence="1" id="KW-0812">Transmembrane</keyword>
<name>A0A0J8VPC2_9ENTR</name>
<dbReference type="InterPro" id="IPR001305">
    <property type="entry name" value="HSP_DnaJ_Cys-rich_dom"/>
</dbReference>
<dbReference type="EMBL" id="LFEJ01000012">
    <property type="protein sequence ID" value="KMV35288.1"/>
    <property type="molecule type" value="Genomic_DNA"/>
</dbReference>
<keyword evidence="1" id="KW-0472">Membrane</keyword>
<dbReference type="RefSeq" id="WP_048887783.1">
    <property type="nucleotide sequence ID" value="NZ_LFEJ01000012.1"/>
</dbReference>
<keyword evidence="3" id="KW-1185">Reference proteome</keyword>
<dbReference type="OrthoDB" id="6563832at2"/>
<feature type="transmembrane region" description="Helical" evidence="1">
    <location>
        <begin position="508"/>
        <end position="530"/>
    </location>
</feature>
<dbReference type="PATRIC" id="fig|1656095.3.peg.3724"/>
<feature type="transmembrane region" description="Helical" evidence="1">
    <location>
        <begin position="407"/>
        <end position="425"/>
    </location>
</feature>
<proteinExistence type="predicted"/>
<dbReference type="GO" id="GO:0031072">
    <property type="term" value="F:heat shock protein binding"/>
    <property type="evidence" value="ECO:0007669"/>
    <property type="project" value="InterPro"/>
</dbReference>
<dbReference type="Proteomes" id="UP000037315">
    <property type="component" value="Unassembled WGS sequence"/>
</dbReference>
<sequence>MKDAWLSACDNTIQTFVRDSTRLEPNALKVTPVEYIDFHYQIGLHLLFKAQTLTLHQAGGITAHADTQVYRTRPDYERALQAETSAVLARDKTLDDARARLLSNPYGAWRKEEVVYSHPTRICLTDYCDSCRGKGSVNCRHCSGSGKTICHSCSGSGQVMRQRSYYDHFTKQNRIEHYYESCSGCTGSGKVRCSSCGGSGDERCSPCNGTGVVSQITSIATVGTPDYQLIYPQADVPNFIREGLYKAGLPELAKYGNVQHAQDEVDYARRDVTVMYDASLPFGRLESPLPEADEPIRWILYGVTPHILDAGHVLQTLLKSDLDMLVRQATPGKLLNPWVARASRKTVRTFMESEAHQAMLVENSRGKKGEMLREALNRAFATPYLDEALTSLGNIVGAVQRWSVIKWELFTALFIYLLAPALVVYQQQGVMDFERARIYLTFPIQAASTDQLLYSLKAVAILHGLPMVAAALSGTVLGYLWRRGWLKRRFGKHLAAWSLEQKRVRNRWVTGTLFTLAATLLLFYLFPVWITQDEMLFGMLPMHDLFQQLAQLR</sequence>
<evidence type="ECO:0000313" key="2">
    <source>
        <dbReference type="EMBL" id="KMV35288.1"/>
    </source>
</evidence>
<protein>
    <submittedName>
        <fullName evidence="2">Uncharacterized protein</fullName>
    </submittedName>
</protein>
<dbReference type="PANTHER" id="PTHR15852:SF54">
    <property type="entry name" value="PROTEIN SSUH2 HOMOLOG"/>
    <property type="match status" value="1"/>
</dbReference>
<feature type="transmembrane region" description="Helical" evidence="1">
    <location>
        <begin position="460"/>
        <end position="481"/>
    </location>
</feature>
<comment type="caution">
    <text evidence="2">The sequence shown here is derived from an EMBL/GenBank/DDBJ whole genome shotgun (WGS) entry which is preliminary data.</text>
</comment>
<organism evidence="2 3">
    <name type="scientific">Franconibacter pulveris</name>
    <dbReference type="NCBI Taxonomy" id="435910"/>
    <lineage>
        <taxon>Bacteria</taxon>
        <taxon>Pseudomonadati</taxon>
        <taxon>Pseudomonadota</taxon>
        <taxon>Gammaproteobacteria</taxon>
        <taxon>Enterobacterales</taxon>
        <taxon>Enterobacteriaceae</taxon>
        <taxon>Franconibacter</taxon>
    </lineage>
</organism>
<dbReference type="STRING" id="1121863.GCA_000621185_01733"/>
<dbReference type="GO" id="GO:0051082">
    <property type="term" value="F:unfolded protein binding"/>
    <property type="evidence" value="ECO:0007669"/>
    <property type="project" value="InterPro"/>
</dbReference>
<evidence type="ECO:0000313" key="3">
    <source>
        <dbReference type="Proteomes" id="UP000037315"/>
    </source>
</evidence>
<gene>
    <name evidence="2" type="ORF">ACH50_08645</name>
</gene>
<dbReference type="AlphaFoldDB" id="A0A0J8VPC2"/>
<keyword evidence="1" id="KW-1133">Transmembrane helix</keyword>
<evidence type="ECO:0000256" key="1">
    <source>
        <dbReference type="SAM" id="Phobius"/>
    </source>
</evidence>
<dbReference type="CDD" id="cd10719">
    <property type="entry name" value="DnaJ_zf"/>
    <property type="match status" value="1"/>
</dbReference>